<dbReference type="InterPro" id="IPR036010">
    <property type="entry name" value="2Fe-2S_ferredoxin-like_sf"/>
</dbReference>
<dbReference type="PROSITE" id="PS51085">
    <property type="entry name" value="2FE2S_FER_2"/>
    <property type="match status" value="1"/>
</dbReference>
<dbReference type="SUPFAM" id="SSF54292">
    <property type="entry name" value="2Fe-2S ferredoxin-like"/>
    <property type="match status" value="1"/>
</dbReference>
<name>A0A8H9IDT2_9ALTE</name>
<dbReference type="EMBL" id="BMZC01000007">
    <property type="protein sequence ID" value="GGZ67224.1"/>
    <property type="molecule type" value="Genomic_DNA"/>
</dbReference>
<organism evidence="3 4">
    <name type="scientific">Paraglaciecola chathamensis</name>
    <dbReference type="NCBI Taxonomy" id="368405"/>
    <lineage>
        <taxon>Bacteria</taxon>
        <taxon>Pseudomonadati</taxon>
        <taxon>Pseudomonadota</taxon>
        <taxon>Gammaproteobacteria</taxon>
        <taxon>Alteromonadales</taxon>
        <taxon>Alteromonadaceae</taxon>
        <taxon>Paraglaciecola</taxon>
    </lineage>
</organism>
<dbReference type="RefSeq" id="WP_272997137.1">
    <property type="nucleotide sequence ID" value="NZ_BMZC01000007.1"/>
</dbReference>
<dbReference type="CDD" id="cd00207">
    <property type="entry name" value="fer2"/>
    <property type="match status" value="1"/>
</dbReference>
<proteinExistence type="predicted"/>
<feature type="domain" description="2Fe-2S ferredoxin-type" evidence="2">
    <location>
        <begin position="3"/>
        <end position="89"/>
    </location>
</feature>
<dbReference type="NCBIfam" id="NF007985">
    <property type="entry name" value="PRK10713.1"/>
    <property type="match status" value="1"/>
</dbReference>
<dbReference type="InterPro" id="IPR001041">
    <property type="entry name" value="2Fe-2S_ferredoxin-type"/>
</dbReference>
<evidence type="ECO:0000259" key="2">
    <source>
        <dbReference type="PROSITE" id="PS51085"/>
    </source>
</evidence>
<dbReference type="GO" id="GO:0051537">
    <property type="term" value="F:2 iron, 2 sulfur cluster binding"/>
    <property type="evidence" value="ECO:0007669"/>
    <property type="project" value="InterPro"/>
</dbReference>
<dbReference type="InterPro" id="IPR006058">
    <property type="entry name" value="2Fe2S_fd_BS"/>
</dbReference>
<sequence length="89" mass="9871">MCKKVTVVEHDPDAPNEQTMSFAHNNLLDCLLNNNIAKEYHCKEGFCGACRTQLVEGEVEYLLDPLAFIDDGEILACCCKPLGNIKIKA</sequence>
<evidence type="ECO:0000256" key="1">
    <source>
        <dbReference type="ARBA" id="ARBA00023075"/>
    </source>
</evidence>
<comment type="caution">
    <text evidence="3">The sequence shown here is derived from an EMBL/GenBank/DDBJ whole genome shotgun (WGS) entry which is preliminary data.</text>
</comment>
<dbReference type="Pfam" id="PF00111">
    <property type="entry name" value="Fer2"/>
    <property type="match status" value="1"/>
</dbReference>
<reference evidence="3" key="2">
    <citation type="submission" date="2020-09" db="EMBL/GenBank/DDBJ databases">
        <authorList>
            <person name="Sun Q."/>
            <person name="Kim S."/>
        </authorList>
    </citation>
    <scope>NUCLEOTIDE SEQUENCE</scope>
    <source>
        <strain evidence="3">KCTC 32337</strain>
    </source>
</reference>
<dbReference type="Gene3D" id="3.10.20.30">
    <property type="match status" value="1"/>
</dbReference>
<dbReference type="Proteomes" id="UP000622604">
    <property type="component" value="Unassembled WGS sequence"/>
</dbReference>
<accession>A0A8H9IDT2</accession>
<reference evidence="3" key="1">
    <citation type="journal article" date="2014" name="Int. J. Syst. Evol. Microbiol.">
        <title>Complete genome sequence of Corynebacterium casei LMG S-19264T (=DSM 44701T), isolated from a smear-ripened cheese.</title>
        <authorList>
            <consortium name="US DOE Joint Genome Institute (JGI-PGF)"/>
            <person name="Walter F."/>
            <person name="Albersmeier A."/>
            <person name="Kalinowski J."/>
            <person name="Ruckert C."/>
        </authorList>
    </citation>
    <scope>NUCLEOTIDE SEQUENCE</scope>
    <source>
        <strain evidence="3">KCTC 32337</strain>
    </source>
</reference>
<dbReference type="InterPro" id="IPR012675">
    <property type="entry name" value="Beta-grasp_dom_sf"/>
</dbReference>
<evidence type="ECO:0000313" key="4">
    <source>
        <dbReference type="Proteomes" id="UP000622604"/>
    </source>
</evidence>
<evidence type="ECO:0000313" key="3">
    <source>
        <dbReference type="EMBL" id="GGZ67224.1"/>
    </source>
</evidence>
<keyword evidence="1" id="KW-0830">Ubiquinone</keyword>
<dbReference type="AlphaFoldDB" id="A0A8H9IDT2"/>
<protein>
    <recommendedName>
        <fullName evidence="2">2Fe-2S ferredoxin-type domain-containing protein</fullName>
    </recommendedName>
</protein>
<dbReference type="PROSITE" id="PS00197">
    <property type="entry name" value="2FE2S_FER_1"/>
    <property type="match status" value="1"/>
</dbReference>
<gene>
    <name evidence="3" type="ORF">GCM10011274_27190</name>
</gene>